<dbReference type="PANTHER" id="PTHR25466">
    <property type="entry name" value="T-LYMPHOCYTE ACTIVATION ANTIGEN"/>
    <property type="match status" value="1"/>
</dbReference>
<evidence type="ECO:0000313" key="15">
    <source>
        <dbReference type="Proteomes" id="UP001488805"/>
    </source>
</evidence>
<keyword evidence="2" id="KW-1003">Cell membrane</keyword>
<evidence type="ECO:0000256" key="6">
    <source>
        <dbReference type="ARBA" id="ARBA00023136"/>
    </source>
</evidence>
<keyword evidence="4 12" id="KW-0732">Signal</keyword>
<evidence type="ECO:0000256" key="2">
    <source>
        <dbReference type="ARBA" id="ARBA00022475"/>
    </source>
</evidence>
<accession>A0AAW1DTN5</accession>
<evidence type="ECO:0000256" key="1">
    <source>
        <dbReference type="ARBA" id="ARBA00004251"/>
    </source>
</evidence>
<dbReference type="AlphaFoldDB" id="A0AAW1DTN5"/>
<keyword evidence="8" id="KW-0675">Receptor</keyword>
<evidence type="ECO:0000256" key="4">
    <source>
        <dbReference type="ARBA" id="ARBA00022729"/>
    </source>
</evidence>
<evidence type="ECO:0000313" key="14">
    <source>
        <dbReference type="EMBL" id="KAK9513646.1"/>
    </source>
</evidence>
<dbReference type="InterPro" id="IPR051713">
    <property type="entry name" value="T-cell_Activation_Regulation"/>
</dbReference>
<comment type="subcellular location">
    <subcellularLocation>
        <location evidence="1">Cell membrane</location>
        <topology evidence="1">Single-pass type I membrane protein</topology>
    </subcellularLocation>
</comment>
<name>A0AAW1DTN5_ZOAVI</name>
<evidence type="ECO:0000256" key="7">
    <source>
        <dbReference type="ARBA" id="ARBA00023157"/>
    </source>
</evidence>
<feature type="chain" id="PRO_5043833519" description="Ig-like domain-containing protein" evidence="12">
    <location>
        <begin position="22"/>
        <end position="329"/>
    </location>
</feature>
<keyword evidence="9" id="KW-0325">Glycoprotein</keyword>
<evidence type="ECO:0000256" key="3">
    <source>
        <dbReference type="ARBA" id="ARBA00022692"/>
    </source>
</evidence>
<dbReference type="SUPFAM" id="SSF48726">
    <property type="entry name" value="Immunoglobulin"/>
    <property type="match status" value="1"/>
</dbReference>
<protein>
    <recommendedName>
        <fullName evidence="13">Ig-like domain-containing protein</fullName>
    </recommendedName>
</protein>
<evidence type="ECO:0000256" key="9">
    <source>
        <dbReference type="ARBA" id="ARBA00023180"/>
    </source>
</evidence>
<feature type="signal peptide" evidence="12">
    <location>
        <begin position="1"/>
        <end position="21"/>
    </location>
</feature>
<dbReference type="GO" id="GO:0071222">
    <property type="term" value="P:cellular response to lipopolysaccharide"/>
    <property type="evidence" value="ECO:0007669"/>
    <property type="project" value="TreeGrafter"/>
</dbReference>
<dbReference type="GO" id="GO:0007166">
    <property type="term" value="P:cell surface receptor signaling pathway"/>
    <property type="evidence" value="ECO:0007669"/>
    <property type="project" value="TreeGrafter"/>
</dbReference>
<dbReference type="Gene3D" id="2.60.40.10">
    <property type="entry name" value="Immunoglobulins"/>
    <property type="match status" value="2"/>
</dbReference>
<keyword evidence="15" id="KW-1185">Reference proteome</keyword>
<dbReference type="EMBL" id="JBCEZU010000597">
    <property type="protein sequence ID" value="KAK9513646.1"/>
    <property type="molecule type" value="Genomic_DNA"/>
</dbReference>
<evidence type="ECO:0000256" key="8">
    <source>
        <dbReference type="ARBA" id="ARBA00023170"/>
    </source>
</evidence>
<evidence type="ECO:0000256" key="11">
    <source>
        <dbReference type="SAM" id="Phobius"/>
    </source>
</evidence>
<evidence type="ECO:0000256" key="5">
    <source>
        <dbReference type="ARBA" id="ARBA00022989"/>
    </source>
</evidence>
<organism evidence="14 15">
    <name type="scientific">Zoarces viviparus</name>
    <name type="common">Viviparous eelpout</name>
    <name type="synonym">Blennius viviparus</name>
    <dbReference type="NCBI Taxonomy" id="48416"/>
    <lineage>
        <taxon>Eukaryota</taxon>
        <taxon>Metazoa</taxon>
        <taxon>Chordata</taxon>
        <taxon>Craniata</taxon>
        <taxon>Vertebrata</taxon>
        <taxon>Euteleostomi</taxon>
        <taxon>Actinopterygii</taxon>
        <taxon>Neopterygii</taxon>
        <taxon>Teleostei</taxon>
        <taxon>Neoteleostei</taxon>
        <taxon>Acanthomorphata</taxon>
        <taxon>Eupercaria</taxon>
        <taxon>Perciformes</taxon>
        <taxon>Cottioidei</taxon>
        <taxon>Zoarcales</taxon>
        <taxon>Zoarcidae</taxon>
        <taxon>Zoarcinae</taxon>
        <taxon>Zoarces</taxon>
    </lineage>
</organism>
<dbReference type="PANTHER" id="PTHR25466:SF14">
    <property type="entry name" value="BUTYROPHILIN SUBFAMILY 2 MEMBER A2-LIKE-RELATED"/>
    <property type="match status" value="1"/>
</dbReference>
<keyword evidence="7" id="KW-1015">Disulfide bond</keyword>
<dbReference type="InterPro" id="IPR036179">
    <property type="entry name" value="Ig-like_dom_sf"/>
</dbReference>
<evidence type="ECO:0000256" key="10">
    <source>
        <dbReference type="ARBA" id="ARBA00023319"/>
    </source>
</evidence>
<keyword evidence="3 11" id="KW-0812">Transmembrane</keyword>
<dbReference type="InterPro" id="IPR003599">
    <property type="entry name" value="Ig_sub"/>
</dbReference>
<proteinExistence type="predicted"/>
<dbReference type="Proteomes" id="UP001488805">
    <property type="component" value="Unassembled WGS sequence"/>
</dbReference>
<dbReference type="GO" id="GO:0031295">
    <property type="term" value="P:T cell costimulation"/>
    <property type="evidence" value="ECO:0007669"/>
    <property type="project" value="TreeGrafter"/>
</dbReference>
<evidence type="ECO:0000259" key="13">
    <source>
        <dbReference type="PROSITE" id="PS50835"/>
    </source>
</evidence>
<dbReference type="GO" id="GO:0042130">
    <property type="term" value="P:negative regulation of T cell proliferation"/>
    <property type="evidence" value="ECO:0007669"/>
    <property type="project" value="TreeGrafter"/>
</dbReference>
<keyword evidence="5 11" id="KW-1133">Transmembrane helix</keyword>
<dbReference type="InterPro" id="IPR007110">
    <property type="entry name" value="Ig-like_dom"/>
</dbReference>
<keyword evidence="6 11" id="KW-0472">Membrane</keyword>
<dbReference type="GO" id="GO:0006955">
    <property type="term" value="P:immune response"/>
    <property type="evidence" value="ECO:0007669"/>
    <property type="project" value="TreeGrafter"/>
</dbReference>
<dbReference type="PROSITE" id="PS50835">
    <property type="entry name" value="IG_LIKE"/>
    <property type="match status" value="1"/>
</dbReference>
<keyword evidence="10" id="KW-0393">Immunoglobulin domain</keyword>
<dbReference type="InterPro" id="IPR013783">
    <property type="entry name" value="Ig-like_fold"/>
</dbReference>
<dbReference type="CDD" id="cd00096">
    <property type="entry name" value="Ig"/>
    <property type="match status" value="1"/>
</dbReference>
<comment type="caution">
    <text evidence="14">The sequence shown here is derived from an EMBL/GenBank/DDBJ whole genome shotgun (WGS) entry which is preliminary data.</text>
</comment>
<sequence>MAHFYLQGLRLLVLLIVISECRDIAPVTVFASKYEDIVLPCFENYRTKSCDRVKLIKYATDASQLKVILARPNTPKLQDAQRVKWDADRNLSLFLTKTLASDEGLYGCETWHGWDCIHVKNISIKVRDCKTLQAVKASPGAPVNLNCPVDVTSGQQGAQNISWAMLKGGNRKPLDSERVEMNGASLAIQSVHDSDTGWYTCEQVFGQTQRCFEIYLRVKVENVTLAKVPGLTTSEIILETTMEGSSGGAFIAVLVASVIVGIAIMAALIGLCIYRRRNTRRVTQQTQRHTPGALTDVYEIVDLTPSEDDTNNCLYQPSLDEGLCTFRYQ</sequence>
<dbReference type="GO" id="GO:0009897">
    <property type="term" value="C:external side of plasma membrane"/>
    <property type="evidence" value="ECO:0007669"/>
    <property type="project" value="TreeGrafter"/>
</dbReference>
<gene>
    <name evidence="14" type="ORF">VZT92_027162</name>
</gene>
<feature type="domain" description="Ig-like" evidence="13">
    <location>
        <begin position="120"/>
        <end position="201"/>
    </location>
</feature>
<dbReference type="GO" id="GO:0042102">
    <property type="term" value="P:positive regulation of T cell proliferation"/>
    <property type="evidence" value="ECO:0007669"/>
    <property type="project" value="TreeGrafter"/>
</dbReference>
<reference evidence="14 15" key="1">
    <citation type="journal article" date="2024" name="Genome Biol. Evol.">
        <title>Chromosome-level genome assembly of the viviparous eelpout Zoarces viviparus.</title>
        <authorList>
            <person name="Fuhrmann N."/>
            <person name="Brasseur M.V."/>
            <person name="Bakowski C.E."/>
            <person name="Podsiadlowski L."/>
            <person name="Prost S."/>
            <person name="Krehenwinkel H."/>
            <person name="Mayer C."/>
        </authorList>
    </citation>
    <scope>NUCLEOTIDE SEQUENCE [LARGE SCALE GENOMIC DNA]</scope>
    <source>
        <strain evidence="14">NO-MEL_2022_Ind0_liver</strain>
    </source>
</reference>
<feature type="transmembrane region" description="Helical" evidence="11">
    <location>
        <begin position="249"/>
        <end position="274"/>
    </location>
</feature>
<dbReference type="SMART" id="SM00409">
    <property type="entry name" value="IG"/>
    <property type="match status" value="2"/>
</dbReference>
<evidence type="ECO:0000256" key="12">
    <source>
        <dbReference type="SAM" id="SignalP"/>
    </source>
</evidence>